<evidence type="ECO:0000313" key="1">
    <source>
        <dbReference type="EMBL" id="KAK7040286.1"/>
    </source>
</evidence>
<reference evidence="1 2" key="1">
    <citation type="submission" date="2024-01" db="EMBL/GenBank/DDBJ databases">
        <title>A draft genome for a cacao thread blight-causing isolate of Paramarasmius palmivorus.</title>
        <authorList>
            <person name="Baruah I.K."/>
            <person name="Bukari Y."/>
            <person name="Amoako-Attah I."/>
            <person name="Meinhardt L.W."/>
            <person name="Bailey B.A."/>
            <person name="Cohen S.P."/>
        </authorList>
    </citation>
    <scope>NUCLEOTIDE SEQUENCE [LARGE SCALE GENOMIC DNA]</scope>
    <source>
        <strain evidence="1 2">GH-12</strain>
    </source>
</reference>
<sequence>MNPLVNYCFQERHLPPEPPHLDRIDAARVRYYLIDYGYSIKFPSRTERFQVINSGAQIRLAEFYEKDKPFGERGYALHDPFKADVKQLGVLVEMLFGFSVPFLLPLFRAIDLPPQERPDAPAALAMFKQLTQNLSRPQLLRPKLSC</sequence>
<comment type="caution">
    <text evidence="1">The sequence shown here is derived from an EMBL/GenBank/DDBJ whole genome shotgun (WGS) entry which is preliminary data.</text>
</comment>
<accession>A0AAW0CNS5</accession>
<keyword evidence="2" id="KW-1185">Reference proteome</keyword>
<organism evidence="1 2">
    <name type="scientific">Paramarasmius palmivorus</name>
    <dbReference type="NCBI Taxonomy" id="297713"/>
    <lineage>
        <taxon>Eukaryota</taxon>
        <taxon>Fungi</taxon>
        <taxon>Dikarya</taxon>
        <taxon>Basidiomycota</taxon>
        <taxon>Agaricomycotina</taxon>
        <taxon>Agaricomycetes</taxon>
        <taxon>Agaricomycetidae</taxon>
        <taxon>Agaricales</taxon>
        <taxon>Marasmiineae</taxon>
        <taxon>Marasmiaceae</taxon>
        <taxon>Paramarasmius</taxon>
    </lineage>
</organism>
<protein>
    <submittedName>
        <fullName evidence="1">Uncharacterized protein</fullName>
    </submittedName>
</protein>
<dbReference type="Proteomes" id="UP001383192">
    <property type="component" value="Unassembled WGS sequence"/>
</dbReference>
<evidence type="ECO:0000313" key="2">
    <source>
        <dbReference type="Proteomes" id="UP001383192"/>
    </source>
</evidence>
<dbReference type="EMBL" id="JAYKXP010000037">
    <property type="protein sequence ID" value="KAK7040286.1"/>
    <property type="molecule type" value="Genomic_DNA"/>
</dbReference>
<gene>
    <name evidence="1" type="ORF">VNI00_009753</name>
</gene>
<dbReference type="AlphaFoldDB" id="A0AAW0CNS5"/>
<name>A0AAW0CNS5_9AGAR</name>
<proteinExistence type="predicted"/>